<name>Q82Q38_STRAW</name>
<dbReference type="HOGENOM" id="CLU_2398208_0_0_11"/>
<dbReference type="KEGG" id="sma:SAVERM_683"/>
<organism evidence="1 2">
    <name type="scientific">Streptomyces avermitilis (strain ATCC 31267 / DSM 46492 / JCM 5070 / NBRC 14893 / NCIMB 12804 / NRRL 8165 / MA-4680)</name>
    <dbReference type="NCBI Taxonomy" id="227882"/>
    <lineage>
        <taxon>Bacteria</taxon>
        <taxon>Bacillati</taxon>
        <taxon>Actinomycetota</taxon>
        <taxon>Actinomycetes</taxon>
        <taxon>Kitasatosporales</taxon>
        <taxon>Streptomycetaceae</taxon>
        <taxon>Streptomyces</taxon>
    </lineage>
</organism>
<protein>
    <submittedName>
        <fullName evidence="1">IS5 family ISJp4-like transposase</fullName>
    </submittedName>
</protein>
<gene>
    <name evidence="1" type="ORF">SAVERM_683</name>
</gene>
<dbReference type="AlphaFoldDB" id="Q82Q38"/>
<dbReference type="eggNOG" id="COG3293">
    <property type="taxonomic scope" value="Bacteria"/>
</dbReference>
<reference evidence="1 2" key="3">
    <citation type="journal article" date="2014" name="J. Ind. Microbiol. Biotechnol.">
        <title>Genome mining of the Streptomyces avermitilis genome and development of genome-minimized hosts for heterologous expression of biosynthetic gene clusters.</title>
        <authorList>
            <person name="Ikeda H."/>
            <person name="Shin-ya K."/>
            <person name="Omura S."/>
        </authorList>
    </citation>
    <scope>NUCLEOTIDE SEQUENCE [LARGE SCALE GENOMIC DNA]</scope>
    <source>
        <strain evidence="2">ATCC 31267 / DSM 46492 / JCM 5070 / NBRC 14893 / NCIMB 12804 / NRRL 8165 / MA-4680</strain>
    </source>
</reference>
<reference evidence="1 2" key="2">
    <citation type="journal article" date="2003" name="Nat. Biotechnol.">
        <title>Complete genome sequence and comparative analysis of the industrial microorganism Streptomyces avermitilis.</title>
        <authorList>
            <person name="Ikeda H."/>
            <person name="Ishikawa J."/>
            <person name="Hanamoto A."/>
            <person name="Shinose M."/>
            <person name="Kikuchi H."/>
            <person name="Shiba T."/>
            <person name="Sakaki Y."/>
            <person name="Hattori M."/>
            <person name="Omura S."/>
        </authorList>
    </citation>
    <scope>NUCLEOTIDE SEQUENCE [LARGE SCALE GENOMIC DNA]</scope>
    <source>
        <strain evidence="2">ATCC 31267 / DSM 46492 / JCM 5070 / NBRC 14893 / NCIMB 12804 / NRRL 8165 / MA-4680</strain>
    </source>
</reference>
<reference evidence="1 2" key="1">
    <citation type="journal article" date="2001" name="Proc. Natl. Acad. Sci. U.S.A.">
        <title>Genome sequence of an industrial microorganism Streptomyces avermitilis: deducing the ability of producing secondary metabolites.</title>
        <authorList>
            <person name="Omura S."/>
            <person name="Ikeda H."/>
            <person name="Ishikawa J."/>
            <person name="Hanamoto A."/>
            <person name="Takahashi C."/>
            <person name="Shinose M."/>
            <person name="Takahashi Y."/>
            <person name="Horikawa H."/>
            <person name="Nakazawa H."/>
            <person name="Osonoe T."/>
            <person name="Kikuchi H."/>
            <person name="Shiba T."/>
            <person name="Sakaki Y."/>
            <person name="Hattori M."/>
        </authorList>
    </citation>
    <scope>NUCLEOTIDE SEQUENCE [LARGE SCALE GENOMIC DNA]</scope>
    <source>
        <strain evidence="2">ATCC 31267 / DSM 46492 / JCM 5070 / NBRC 14893 / NCIMB 12804 / NRRL 8165 / MA-4680</strain>
    </source>
</reference>
<dbReference type="Proteomes" id="UP000000428">
    <property type="component" value="Chromosome"/>
</dbReference>
<evidence type="ECO:0000313" key="1">
    <source>
        <dbReference type="EMBL" id="BAC68393.1"/>
    </source>
</evidence>
<evidence type="ECO:0000313" key="2">
    <source>
        <dbReference type="Proteomes" id="UP000000428"/>
    </source>
</evidence>
<sequence>MTCWRRLRDWNEAGVWQRRHELLLSELRAADLLDPSRAAVDPGHIRAMKCGPAAGPSLVAGGKVGSKHHLMVEAHGIPLAAITTGGNRNDVSN</sequence>
<dbReference type="EMBL" id="BA000030">
    <property type="protein sequence ID" value="BAC68393.1"/>
    <property type="molecule type" value="Genomic_DNA"/>
</dbReference>
<proteinExistence type="predicted"/>
<keyword evidence="2" id="KW-1185">Reference proteome</keyword>
<accession>Q82Q38</accession>